<dbReference type="InterPro" id="IPR017871">
    <property type="entry name" value="ABC_transporter-like_CS"/>
</dbReference>
<accession>A0A1I0Y7P8</accession>
<dbReference type="OrthoDB" id="9775135at2"/>
<dbReference type="InterPro" id="IPR003593">
    <property type="entry name" value="AAA+_ATPase"/>
</dbReference>
<dbReference type="Proteomes" id="UP000198619">
    <property type="component" value="Unassembled WGS sequence"/>
</dbReference>
<dbReference type="CDD" id="cd03230">
    <property type="entry name" value="ABC_DR_subfamily_A"/>
    <property type="match status" value="1"/>
</dbReference>
<name>A0A1I0Y7P8_9CLOT</name>
<evidence type="ECO:0000256" key="3">
    <source>
        <dbReference type="ARBA" id="ARBA00022840"/>
    </source>
</evidence>
<keyword evidence="3 5" id="KW-0067">ATP-binding</keyword>
<evidence type="ECO:0000256" key="1">
    <source>
        <dbReference type="ARBA" id="ARBA00022448"/>
    </source>
</evidence>
<gene>
    <name evidence="5" type="ORF">SAMN04488528_101149</name>
</gene>
<dbReference type="SUPFAM" id="SSF52540">
    <property type="entry name" value="P-loop containing nucleoside triphosphate hydrolases"/>
    <property type="match status" value="1"/>
</dbReference>
<dbReference type="InterPro" id="IPR051782">
    <property type="entry name" value="ABC_Transporter_VariousFunc"/>
</dbReference>
<keyword evidence="1" id="KW-0813">Transport</keyword>
<dbReference type="EMBL" id="FOKI01000011">
    <property type="protein sequence ID" value="SFB08510.1"/>
    <property type="molecule type" value="Genomic_DNA"/>
</dbReference>
<dbReference type="GO" id="GO:0005524">
    <property type="term" value="F:ATP binding"/>
    <property type="evidence" value="ECO:0007669"/>
    <property type="project" value="UniProtKB-KW"/>
</dbReference>
<dbReference type="SMART" id="SM00382">
    <property type="entry name" value="AAA"/>
    <property type="match status" value="1"/>
</dbReference>
<dbReference type="AlphaFoldDB" id="A0A1I0Y7P8"/>
<dbReference type="STRING" id="84698.SAMN04488528_101149"/>
<reference evidence="5 6" key="1">
    <citation type="submission" date="2016-10" db="EMBL/GenBank/DDBJ databases">
        <authorList>
            <person name="de Groot N.N."/>
        </authorList>
    </citation>
    <scope>NUCLEOTIDE SEQUENCE [LARGE SCALE GENOMIC DNA]</scope>
    <source>
        <strain evidence="5 6">DSM 12271</strain>
    </source>
</reference>
<dbReference type="PROSITE" id="PS50893">
    <property type="entry name" value="ABC_TRANSPORTER_2"/>
    <property type="match status" value="1"/>
</dbReference>
<dbReference type="InterPro" id="IPR027417">
    <property type="entry name" value="P-loop_NTPase"/>
</dbReference>
<feature type="domain" description="ABC transporter" evidence="4">
    <location>
        <begin position="2"/>
        <end position="228"/>
    </location>
</feature>
<dbReference type="GO" id="GO:0016887">
    <property type="term" value="F:ATP hydrolysis activity"/>
    <property type="evidence" value="ECO:0007669"/>
    <property type="project" value="InterPro"/>
</dbReference>
<sequence length="248" mass="28044">MLSIKNLSKKYSNGFWGIKNFDLHIKEKELIAIVGPNGSGKTTIINCLLGVVSPTKGEISLNGKKNSEKEFKEDITYVPDELLLIDALTGKEYIDFVSSMYKNINKEKIKNLIQIYNMEEAMNEVITNYSHGMKKKLQLIAAFMIGSKLIVLDEPFRGLDVEAMIITKKIFTKLLKEGKSILLSTHDLLLADNISDRIAIISKGEKVEEDTNSELKKKYNCDTLEEVFIIASLDKNRSDKIDQAIYDL</sequence>
<evidence type="ECO:0000313" key="6">
    <source>
        <dbReference type="Proteomes" id="UP000198619"/>
    </source>
</evidence>
<dbReference type="PANTHER" id="PTHR42939:SF1">
    <property type="entry name" value="ABC TRANSPORTER ATP-BINDING PROTEIN ALBC-RELATED"/>
    <property type="match status" value="1"/>
</dbReference>
<dbReference type="InterPro" id="IPR003439">
    <property type="entry name" value="ABC_transporter-like_ATP-bd"/>
</dbReference>
<protein>
    <submittedName>
        <fullName evidence="5">ABC-2 type transport system ATP-binding protein</fullName>
    </submittedName>
</protein>
<dbReference type="Pfam" id="PF00005">
    <property type="entry name" value="ABC_tran"/>
    <property type="match status" value="1"/>
</dbReference>
<dbReference type="PROSITE" id="PS00211">
    <property type="entry name" value="ABC_TRANSPORTER_1"/>
    <property type="match status" value="1"/>
</dbReference>
<evidence type="ECO:0000256" key="2">
    <source>
        <dbReference type="ARBA" id="ARBA00022741"/>
    </source>
</evidence>
<dbReference type="RefSeq" id="WP_090040646.1">
    <property type="nucleotide sequence ID" value="NZ_FOKI01000011.1"/>
</dbReference>
<organism evidence="5 6">
    <name type="scientific">Clostridium frigidicarnis</name>
    <dbReference type="NCBI Taxonomy" id="84698"/>
    <lineage>
        <taxon>Bacteria</taxon>
        <taxon>Bacillati</taxon>
        <taxon>Bacillota</taxon>
        <taxon>Clostridia</taxon>
        <taxon>Eubacteriales</taxon>
        <taxon>Clostridiaceae</taxon>
        <taxon>Clostridium</taxon>
    </lineage>
</organism>
<dbReference type="PANTHER" id="PTHR42939">
    <property type="entry name" value="ABC TRANSPORTER ATP-BINDING PROTEIN ALBC-RELATED"/>
    <property type="match status" value="1"/>
</dbReference>
<keyword evidence="2" id="KW-0547">Nucleotide-binding</keyword>
<keyword evidence="6" id="KW-1185">Reference proteome</keyword>
<proteinExistence type="predicted"/>
<evidence type="ECO:0000259" key="4">
    <source>
        <dbReference type="PROSITE" id="PS50893"/>
    </source>
</evidence>
<evidence type="ECO:0000313" key="5">
    <source>
        <dbReference type="EMBL" id="SFB08510.1"/>
    </source>
</evidence>
<dbReference type="Gene3D" id="3.40.50.300">
    <property type="entry name" value="P-loop containing nucleotide triphosphate hydrolases"/>
    <property type="match status" value="1"/>
</dbReference>